<keyword evidence="5" id="KW-1185">Reference proteome</keyword>
<name>A0A1X7TD20_AMPQE</name>
<dbReference type="InParanoid" id="A0A1X7TD20"/>
<dbReference type="PANTHER" id="PTHR37402:SF1">
    <property type="entry name" value="GRAM DOMAIN-CONTAINING PROTEIN 4"/>
    <property type="match status" value="1"/>
</dbReference>
<dbReference type="EnsemblMetazoa" id="XM_020004741.1">
    <property type="protein sequence ID" value="XP_019860300.1"/>
    <property type="gene ID" value="LOC105315022"/>
</dbReference>
<evidence type="ECO:0000259" key="3">
    <source>
        <dbReference type="Pfam" id="PF02893"/>
    </source>
</evidence>
<proteinExistence type="predicted"/>
<dbReference type="Gene3D" id="2.30.29.30">
    <property type="entry name" value="Pleckstrin-homology domain (PH domain)/Phosphotyrosine-binding domain (PTB)"/>
    <property type="match status" value="1"/>
</dbReference>
<dbReference type="InterPro" id="IPR004182">
    <property type="entry name" value="GRAM"/>
</dbReference>
<dbReference type="InterPro" id="IPR011993">
    <property type="entry name" value="PH-like_dom_sf"/>
</dbReference>
<evidence type="ECO:0000256" key="1">
    <source>
        <dbReference type="SAM" id="MobiDB-lite"/>
    </source>
</evidence>
<dbReference type="AlphaFoldDB" id="A0A1X7TD20"/>
<sequence>MIRRALIARRKEKERDSLRYTREEGDEDELVDVEDKYEAIGIEEAEKLSACDEKNEDTLSTLEKVWDEADKVVYEQQMEHLHDQLTAALIDNQELKMKLKSMESGEAKSQEATAAKTKKYGSYRGRDLSMSTTREGFESVSSQPTIPTDITSSRPSRYVRWWDRIKDNLFGILYDFTDDSQTEEEEAKEAPLQYKLLRENLQRLRVSSKPYLDLLDTLIAIKDWKNPSLTLVIFLLYMYCVWNGWLIQCLLLLAIIYLSLNYLRTTGLTEQFGFGSHPARGSEDDTSETLRDKFQLMKHIGQRVQNTSETVSDNLEKGQNLLEWYQPQSTRKVYTMLCGAFIATLFIPNDYSMTIAGLGIGFKLFIVDNIYRKYPNVKKKYDGLARMWRSLPTHKDVITLQSMTEDEIREHCESGSELSSLTSSSSTISIRDTSFCERFQLSFEETPLESWRSGKRCTLLDKDHPLTGSKQGRIFLTHSFLCFERSPRPNDNADRFTISLGDISKICKAKPFAVLPGSGMSIEVTVKGREKPYLFGAILHRDQAYLSICDQAMIIGLPWGSDLDSSERQTFSTLSARDPSPSRERSGGNTSLEESAGDDNAMTIGAHM</sequence>
<keyword evidence="2" id="KW-0812">Transmembrane</keyword>
<dbReference type="InterPro" id="IPR037847">
    <property type="entry name" value="GRAMDC4"/>
</dbReference>
<reference evidence="5" key="1">
    <citation type="journal article" date="2010" name="Nature">
        <title>The Amphimedon queenslandica genome and the evolution of animal complexity.</title>
        <authorList>
            <person name="Srivastava M."/>
            <person name="Simakov O."/>
            <person name="Chapman J."/>
            <person name="Fahey B."/>
            <person name="Gauthier M.E."/>
            <person name="Mitros T."/>
            <person name="Richards G.S."/>
            <person name="Conaco C."/>
            <person name="Dacre M."/>
            <person name="Hellsten U."/>
            <person name="Larroux C."/>
            <person name="Putnam N.H."/>
            <person name="Stanke M."/>
            <person name="Adamska M."/>
            <person name="Darling A."/>
            <person name="Degnan S.M."/>
            <person name="Oakley T.H."/>
            <person name="Plachetzki D.C."/>
            <person name="Zhai Y."/>
            <person name="Adamski M."/>
            <person name="Calcino A."/>
            <person name="Cummins S.F."/>
            <person name="Goodstein D.M."/>
            <person name="Harris C."/>
            <person name="Jackson D.J."/>
            <person name="Leys S.P."/>
            <person name="Shu S."/>
            <person name="Woodcroft B.J."/>
            <person name="Vervoort M."/>
            <person name="Kosik K.S."/>
            <person name="Manning G."/>
            <person name="Degnan B.M."/>
            <person name="Rokhsar D.S."/>
        </authorList>
    </citation>
    <scope>NUCLEOTIDE SEQUENCE [LARGE SCALE GENOMIC DNA]</scope>
</reference>
<accession>A0A1X7TD20</accession>
<keyword evidence="2" id="KW-1133">Transmembrane helix</keyword>
<dbReference type="eggNOG" id="ENOG502QPMR">
    <property type="taxonomic scope" value="Eukaryota"/>
</dbReference>
<dbReference type="GO" id="GO:0006915">
    <property type="term" value="P:apoptotic process"/>
    <property type="evidence" value="ECO:0007669"/>
    <property type="project" value="InterPro"/>
</dbReference>
<evidence type="ECO:0000313" key="4">
    <source>
        <dbReference type="EnsemblMetazoa" id="Aqu2.1.12240_001"/>
    </source>
</evidence>
<keyword evidence="2" id="KW-0472">Membrane</keyword>
<feature type="region of interest" description="Disordered" evidence="1">
    <location>
        <begin position="568"/>
        <end position="608"/>
    </location>
</feature>
<dbReference type="GO" id="GO:0034164">
    <property type="term" value="P:negative regulation of toll-like receptor 9 signaling pathway"/>
    <property type="evidence" value="ECO:0007669"/>
    <property type="project" value="TreeGrafter"/>
</dbReference>
<evidence type="ECO:0000313" key="5">
    <source>
        <dbReference type="Proteomes" id="UP000007879"/>
    </source>
</evidence>
<protein>
    <recommendedName>
        <fullName evidence="3">GRAM domain-containing protein</fullName>
    </recommendedName>
</protein>
<organism evidence="4">
    <name type="scientific">Amphimedon queenslandica</name>
    <name type="common">Sponge</name>
    <dbReference type="NCBI Taxonomy" id="400682"/>
    <lineage>
        <taxon>Eukaryota</taxon>
        <taxon>Metazoa</taxon>
        <taxon>Porifera</taxon>
        <taxon>Demospongiae</taxon>
        <taxon>Heteroscleromorpha</taxon>
        <taxon>Haplosclerida</taxon>
        <taxon>Niphatidae</taxon>
        <taxon>Amphimedon</taxon>
    </lineage>
</organism>
<gene>
    <name evidence="4" type="primary">105315022</name>
</gene>
<dbReference type="KEGG" id="aqu:105315022"/>
<dbReference type="PANTHER" id="PTHR37402">
    <property type="entry name" value="GRAM DOMAIN-CONTAINING PROTEIN 4"/>
    <property type="match status" value="1"/>
</dbReference>
<feature type="transmembrane region" description="Helical" evidence="2">
    <location>
        <begin position="231"/>
        <end position="258"/>
    </location>
</feature>
<reference evidence="4" key="2">
    <citation type="submission" date="2017-05" db="UniProtKB">
        <authorList>
            <consortium name="EnsemblMetazoa"/>
        </authorList>
    </citation>
    <scope>IDENTIFICATION</scope>
</reference>
<dbReference type="OrthoDB" id="1708389at2759"/>
<dbReference type="Pfam" id="PF02893">
    <property type="entry name" value="GRAM"/>
    <property type="match status" value="1"/>
</dbReference>
<dbReference type="EnsemblMetazoa" id="Aqu2.1.12240_001">
    <property type="protein sequence ID" value="Aqu2.1.12240_001"/>
    <property type="gene ID" value="Aqu2.1.12240"/>
</dbReference>
<dbReference type="Proteomes" id="UP000007879">
    <property type="component" value="Unassembled WGS sequence"/>
</dbReference>
<evidence type="ECO:0000256" key="2">
    <source>
        <dbReference type="SAM" id="Phobius"/>
    </source>
</evidence>
<dbReference type="STRING" id="400682.A0A1X7TD20"/>
<feature type="domain" description="GRAM" evidence="3">
    <location>
        <begin position="442"/>
        <end position="548"/>
    </location>
</feature>